<dbReference type="AlphaFoldDB" id="A0A7W9QBV9"/>
<sequence length="351" mass="35993">MPDVPVPRPDVPKRQSVTGALLLCRADPDDVRPSAGLLPAPLLLAPAGAGWSVLLAAEPEAEPPGEMSDEPPEDSPGESAPRATARATGRGGPMRGRAAVADLARTVAAGESWPVIGVWWGPDGAGFTVASGFRRPVAHAWLADGTPTGDFGAAQALLTRLRLDPVRDGAALEELTQAQPGKTQTQPGKPQTQPGETQAQPGEIKPGANGSQPSAPVEFGPGAASCQRLVALLAVLTRAGLDLPAGLTPGEPEHRLRSALHAAPGFEAVPGRGGHGWRDAVRAELDSVDSGPRGRWLRGPRARAMGAAQLAAGLPLTAWGLRRGRPGWALVGALLTADGAAGLAYDGLRSR</sequence>
<name>A0A7W9QBV9_9ACTN</name>
<comment type="caution">
    <text evidence="2">The sequence shown here is derived from an EMBL/GenBank/DDBJ whole genome shotgun (WGS) entry which is preliminary data.</text>
</comment>
<accession>A0A7W9QBV9</accession>
<feature type="region of interest" description="Disordered" evidence="1">
    <location>
        <begin position="55"/>
        <end position="95"/>
    </location>
</feature>
<dbReference type="RefSeq" id="WP_184573441.1">
    <property type="nucleotide sequence ID" value="NZ_JACHJL010000009.1"/>
</dbReference>
<dbReference type="Proteomes" id="UP000588098">
    <property type="component" value="Unassembled WGS sequence"/>
</dbReference>
<feature type="region of interest" description="Disordered" evidence="1">
    <location>
        <begin position="175"/>
        <end position="220"/>
    </location>
</feature>
<feature type="compositionally biased region" description="Low complexity" evidence="1">
    <location>
        <begin position="179"/>
        <end position="198"/>
    </location>
</feature>
<organism evidence="2 3">
    <name type="scientific">Streptomyces zagrosensis</name>
    <dbReference type="NCBI Taxonomy" id="1042984"/>
    <lineage>
        <taxon>Bacteria</taxon>
        <taxon>Bacillati</taxon>
        <taxon>Actinomycetota</taxon>
        <taxon>Actinomycetes</taxon>
        <taxon>Kitasatosporales</taxon>
        <taxon>Streptomycetaceae</taxon>
        <taxon>Streptomyces</taxon>
    </lineage>
</organism>
<feature type="compositionally biased region" description="Acidic residues" evidence="1">
    <location>
        <begin position="59"/>
        <end position="76"/>
    </location>
</feature>
<evidence type="ECO:0000256" key="1">
    <source>
        <dbReference type="SAM" id="MobiDB-lite"/>
    </source>
</evidence>
<gene>
    <name evidence="2" type="ORF">FHS42_003990</name>
</gene>
<dbReference type="EMBL" id="JACHJL010000009">
    <property type="protein sequence ID" value="MBB5936913.1"/>
    <property type="molecule type" value="Genomic_DNA"/>
</dbReference>
<evidence type="ECO:0000313" key="2">
    <source>
        <dbReference type="EMBL" id="MBB5936913.1"/>
    </source>
</evidence>
<protein>
    <submittedName>
        <fullName evidence="2">Uncharacterized protein</fullName>
    </submittedName>
</protein>
<evidence type="ECO:0000313" key="3">
    <source>
        <dbReference type="Proteomes" id="UP000588098"/>
    </source>
</evidence>
<reference evidence="2 3" key="1">
    <citation type="submission" date="2020-08" db="EMBL/GenBank/DDBJ databases">
        <title>Genomic Encyclopedia of Type Strains, Phase III (KMG-III): the genomes of soil and plant-associated and newly described type strains.</title>
        <authorList>
            <person name="Whitman W."/>
        </authorList>
    </citation>
    <scope>NUCLEOTIDE SEQUENCE [LARGE SCALE GENOMIC DNA]</scope>
    <source>
        <strain evidence="2 3">CECT 8305</strain>
    </source>
</reference>
<keyword evidence="3" id="KW-1185">Reference proteome</keyword>
<proteinExistence type="predicted"/>